<dbReference type="GO" id="GO:0046914">
    <property type="term" value="F:transition metal ion binding"/>
    <property type="evidence" value="ECO:0007669"/>
    <property type="project" value="InterPro"/>
</dbReference>
<dbReference type="Pfam" id="PF02742">
    <property type="entry name" value="Fe_dep_repr_C"/>
    <property type="match status" value="1"/>
</dbReference>
<evidence type="ECO:0000259" key="7">
    <source>
        <dbReference type="PROSITE" id="PS50944"/>
    </source>
</evidence>
<evidence type="ECO:0000256" key="3">
    <source>
        <dbReference type="ARBA" id="ARBA00023015"/>
    </source>
</evidence>
<evidence type="ECO:0000256" key="6">
    <source>
        <dbReference type="ARBA" id="ARBA00025185"/>
    </source>
</evidence>
<dbReference type="Gene3D" id="1.10.10.10">
    <property type="entry name" value="Winged helix-like DNA-binding domain superfamily/Winged helix DNA-binding domain"/>
    <property type="match status" value="1"/>
</dbReference>
<dbReference type="Proteomes" id="UP000427769">
    <property type="component" value="Chromosome"/>
</dbReference>
<dbReference type="AlphaFoldDB" id="A0A5K7ZCM2"/>
<dbReference type="EMBL" id="AP021875">
    <property type="protein sequence ID" value="BBO78570.1"/>
    <property type="molecule type" value="Genomic_DNA"/>
</dbReference>
<dbReference type="SUPFAM" id="SSF46785">
    <property type="entry name" value="Winged helix' DNA-binding domain"/>
    <property type="match status" value="1"/>
</dbReference>
<evidence type="ECO:0000313" key="9">
    <source>
        <dbReference type="Proteomes" id="UP000427769"/>
    </source>
</evidence>
<dbReference type="PANTHER" id="PTHR33238:SF7">
    <property type="entry name" value="IRON-DEPENDENT TRANSCRIPTIONAL REGULATOR"/>
    <property type="match status" value="1"/>
</dbReference>
<evidence type="ECO:0000313" key="8">
    <source>
        <dbReference type="EMBL" id="BBO78570.1"/>
    </source>
</evidence>
<dbReference type="RefSeq" id="WP_155307185.1">
    <property type="nucleotide sequence ID" value="NZ_AP021875.1"/>
</dbReference>
<comment type="function">
    <text evidence="6">In the presence of manganese, represses expression of mntH and mntS. Up-regulates expression of mntP.</text>
</comment>
<dbReference type="PROSITE" id="PS50944">
    <property type="entry name" value="HTH_DTXR"/>
    <property type="match status" value="1"/>
</dbReference>
<reference evidence="8 9" key="1">
    <citation type="submission" date="2019-11" db="EMBL/GenBank/DDBJ databases">
        <title>Comparative genomics of hydrocarbon-degrading Desulfosarcina strains.</title>
        <authorList>
            <person name="Watanabe M."/>
            <person name="Kojima H."/>
            <person name="Fukui M."/>
        </authorList>
    </citation>
    <scope>NUCLEOTIDE SEQUENCE [LARGE SCALE GENOMIC DNA]</scope>
    <source>
        <strain evidence="8 9">PP31</strain>
    </source>
</reference>
<feature type="domain" description="HTH dtxR-type" evidence="7">
    <location>
        <begin position="16"/>
        <end position="77"/>
    </location>
</feature>
<evidence type="ECO:0000256" key="4">
    <source>
        <dbReference type="ARBA" id="ARBA00023125"/>
    </source>
</evidence>
<evidence type="ECO:0000256" key="1">
    <source>
        <dbReference type="ARBA" id="ARBA00007871"/>
    </source>
</evidence>
<dbReference type="Pfam" id="PF01325">
    <property type="entry name" value="Fe_dep_repress"/>
    <property type="match status" value="1"/>
</dbReference>
<organism evidence="8 9">
    <name type="scientific">Desulfosarcina widdelii</name>
    <dbReference type="NCBI Taxonomy" id="947919"/>
    <lineage>
        <taxon>Bacteria</taxon>
        <taxon>Pseudomonadati</taxon>
        <taxon>Thermodesulfobacteriota</taxon>
        <taxon>Desulfobacteria</taxon>
        <taxon>Desulfobacterales</taxon>
        <taxon>Desulfosarcinaceae</taxon>
        <taxon>Desulfosarcina</taxon>
    </lineage>
</organism>
<accession>A0A5K7ZCM2</accession>
<dbReference type="InterPro" id="IPR022687">
    <property type="entry name" value="HTH_DTXR"/>
</dbReference>
<dbReference type="SMART" id="SM00529">
    <property type="entry name" value="HTH_DTXR"/>
    <property type="match status" value="1"/>
</dbReference>
<gene>
    <name evidence="8" type="ORF">DSCW_59870</name>
</gene>
<evidence type="ECO:0000256" key="2">
    <source>
        <dbReference type="ARBA" id="ARBA00022386"/>
    </source>
</evidence>
<keyword evidence="5" id="KW-0804">Transcription</keyword>
<keyword evidence="9" id="KW-1185">Reference proteome</keyword>
<dbReference type="InterPro" id="IPR022689">
    <property type="entry name" value="Iron_dep_repressor"/>
</dbReference>
<evidence type="ECO:0000256" key="5">
    <source>
        <dbReference type="ARBA" id="ARBA00023163"/>
    </source>
</evidence>
<dbReference type="InterPro" id="IPR001367">
    <property type="entry name" value="Fe_dep_repressor"/>
</dbReference>
<comment type="similarity">
    <text evidence="1">Belongs to the DtxR/MntR family.</text>
</comment>
<dbReference type="Gene3D" id="1.10.60.10">
    <property type="entry name" value="Iron dependent repressor, metal binding and dimerisation domain"/>
    <property type="match status" value="1"/>
</dbReference>
<sequence length="172" mass="19888">MKEGPVEYKHASIMDITATMEDYLKVIFDLNKTKKIVRVKDIAKVLGVKMSSVTSMLKKLAKYELVRYRKYEYVELEETGMYFAQEVCKRHMILVRFLSDILTVDKKTAAKEACKMEHLLSPETLGNLNDFTNFVESCPNDRVSWPVRFKKYRENGCRLGLCKQPGTNATNT</sequence>
<dbReference type="GO" id="GO:0003700">
    <property type="term" value="F:DNA-binding transcription factor activity"/>
    <property type="evidence" value="ECO:0007669"/>
    <property type="project" value="InterPro"/>
</dbReference>
<name>A0A5K7ZCM2_9BACT</name>
<dbReference type="InterPro" id="IPR036388">
    <property type="entry name" value="WH-like_DNA-bd_sf"/>
</dbReference>
<protein>
    <recommendedName>
        <fullName evidence="2">Transcriptional regulator MntR</fullName>
    </recommendedName>
</protein>
<keyword evidence="4" id="KW-0238">DNA-binding</keyword>
<dbReference type="OrthoDB" id="9791355at2"/>
<dbReference type="InterPro" id="IPR036421">
    <property type="entry name" value="Fe_dep_repressor_sf"/>
</dbReference>
<proteinExistence type="inferred from homology"/>
<dbReference type="GO" id="GO:0046983">
    <property type="term" value="F:protein dimerization activity"/>
    <property type="evidence" value="ECO:0007669"/>
    <property type="project" value="InterPro"/>
</dbReference>
<dbReference type="SUPFAM" id="SSF47979">
    <property type="entry name" value="Iron-dependent repressor protein, dimerization domain"/>
    <property type="match status" value="1"/>
</dbReference>
<dbReference type="InterPro" id="IPR036390">
    <property type="entry name" value="WH_DNA-bd_sf"/>
</dbReference>
<dbReference type="KEGG" id="dwd:DSCW_59870"/>
<dbReference type="InterPro" id="IPR050536">
    <property type="entry name" value="DtxR_MntR_Metal-Reg"/>
</dbReference>
<keyword evidence="3" id="KW-0805">Transcription regulation</keyword>
<dbReference type="PANTHER" id="PTHR33238">
    <property type="entry name" value="IRON (METAL) DEPENDENT REPRESSOR, DTXR FAMILY"/>
    <property type="match status" value="1"/>
</dbReference>
<dbReference type="GO" id="GO:0003677">
    <property type="term" value="F:DNA binding"/>
    <property type="evidence" value="ECO:0007669"/>
    <property type="project" value="UniProtKB-KW"/>
</dbReference>